<name>A0AAX3EPN5_PAEUR</name>
<feature type="transmembrane region" description="Helical" evidence="1">
    <location>
        <begin position="67"/>
        <end position="92"/>
    </location>
</feature>
<evidence type="ECO:0000256" key="1">
    <source>
        <dbReference type="SAM" id="Phobius"/>
    </source>
</evidence>
<gene>
    <name evidence="2" type="ORF">NL394_22390</name>
</gene>
<keyword evidence="1" id="KW-0812">Transmembrane</keyword>
<evidence type="ECO:0000313" key="2">
    <source>
        <dbReference type="EMBL" id="UYV99885.1"/>
    </source>
</evidence>
<dbReference type="EMBL" id="CP101186">
    <property type="protein sequence ID" value="UYV99885.1"/>
    <property type="molecule type" value="Genomic_DNA"/>
</dbReference>
<keyword evidence="1" id="KW-0472">Membrane</keyword>
<reference evidence="2" key="1">
    <citation type="submission" date="2022-07" db="EMBL/GenBank/DDBJ databases">
        <authorList>
            <person name="Wu T."/>
        </authorList>
    </citation>
    <scope>NUCLEOTIDE SEQUENCE</scope>
    <source>
        <strain evidence="2">SD-1</strain>
        <plasmid evidence="2">unnamed1</plasmid>
    </source>
</reference>
<keyword evidence="3" id="KW-1185">Reference proteome</keyword>
<sequence length="96" mass="10188">MTLTTRSRLQDAALCLMAVFCLAAALWFTENSFTRTAFIGTAAICLLVLVAGALAKRSPDVWAARVASTPTVIAVYVLAGITVVFYVLGMIFPATT</sequence>
<proteinExistence type="predicted"/>
<dbReference type="Proteomes" id="UP001163293">
    <property type="component" value="Plasmid unnamed1"/>
</dbReference>
<accession>A0AAX3EPN5</accession>
<evidence type="ECO:0000313" key="3">
    <source>
        <dbReference type="Proteomes" id="UP001163293"/>
    </source>
</evidence>
<feature type="transmembrane region" description="Helical" evidence="1">
    <location>
        <begin position="12"/>
        <end position="29"/>
    </location>
</feature>
<protein>
    <submittedName>
        <fullName evidence="2">Uncharacterized protein</fullName>
    </submittedName>
</protein>
<geneLocation type="plasmid" evidence="2 3">
    <name>unnamed1</name>
</geneLocation>
<dbReference type="RefSeq" id="WP_166186491.1">
    <property type="nucleotide sequence ID" value="NZ_CP101181.1"/>
</dbReference>
<organism evidence="2 3">
    <name type="scientific">Paenarthrobacter ureafaciens</name>
    <dbReference type="NCBI Taxonomy" id="37931"/>
    <lineage>
        <taxon>Bacteria</taxon>
        <taxon>Bacillati</taxon>
        <taxon>Actinomycetota</taxon>
        <taxon>Actinomycetes</taxon>
        <taxon>Micrococcales</taxon>
        <taxon>Micrococcaceae</taxon>
        <taxon>Paenarthrobacter</taxon>
    </lineage>
</organism>
<keyword evidence="1" id="KW-1133">Transmembrane helix</keyword>
<feature type="transmembrane region" description="Helical" evidence="1">
    <location>
        <begin position="35"/>
        <end position="55"/>
    </location>
</feature>
<keyword evidence="2" id="KW-0614">Plasmid</keyword>
<dbReference type="AlphaFoldDB" id="A0AAX3EPN5"/>